<evidence type="ECO:0000313" key="7">
    <source>
        <dbReference type="EMBL" id="HEW46091.1"/>
    </source>
</evidence>
<dbReference type="PANTHER" id="PTHR12151">
    <property type="entry name" value="ELECTRON TRANSPORT PROTIN SCO1/SENC FAMILY MEMBER"/>
    <property type="match status" value="1"/>
</dbReference>
<name>A0A7C2YW83_9AQUI</name>
<organism evidence="7">
    <name type="scientific">Hydrogenobacter sp</name>
    <dbReference type="NCBI Taxonomy" id="2152829"/>
    <lineage>
        <taxon>Bacteria</taxon>
        <taxon>Pseudomonadati</taxon>
        <taxon>Aquificota</taxon>
        <taxon>Aquificia</taxon>
        <taxon>Aquificales</taxon>
        <taxon>Aquificaceae</taxon>
        <taxon>Hydrogenobacter</taxon>
    </lineage>
</organism>
<feature type="transmembrane region" description="Helical" evidence="5">
    <location>
        <begin position="236"/>
        <end position="256"/>
    </location>
</feature>
<gene>
    <name evidence="7" type="ORF">ENO47_05420</name>
</gene>
<dbReference type="InterPro" id="IPR003782">
    <property type="entry name" value="SCO1/SenC"/>
</dbReference>
<keyword evidence="4" id="KW-1015">Disulfide bond</keyword>
<feature type="binding site" evidence="3">
    <location>
        <position position="81"/>
    </location>
    <ligand>
        <name>Cu cation</name>
        <dbReference type="ChEBI" id="CHEBI:23378"/>
    </ligand>
</feature>
<sequence length="265" mass="30769">MRIFMLSLTLFALAMAREPYEYGRYTSYYGEQDVSVVKIQEDLYIGKEIANVDVKTLKGKVSLKEFISNKPTALLFAYYTCDTVCPITAQNLYKASKSLSKEYRYVILSFDERDNLETMKSFMLKNFGTTDMPENWLVGVLSKEDIRNLTQSVGYKFYYIDKDKIFIHPNVTIFISPDGKVMRYLYGPFLKEKDINLAFIDAQREKPSINNLVDLVVLACYRYDHARSRYVIDPTLIFAGLGIFGLFSTLSLAYFYSRHKKEVHQ</sequence>
<dbReference type="EMBL" id="DSFP01000047">
    <property type="protein sequence ID" value="HEW46091.1"/>
    <property type="molecule type" value="Genomic_DNA"/>
</dbReference>
<evidence type="ECO:0000256" key="3">
    <source>
        <dbReference type="PIRSR" id="PIRSR603782-1"/>
    </source>
</evidence>
<proteinExistence type="inferred from homology"/>
<dbReference type="PROSITE" id="PS51352">
    <property type="entry name" value="THIOREDOXIN_2"/>
    <property type="match status" value="1"/>
</dbReference>
<comment type="caution">
    <text evidence="7">The sequence shown here is derived from an EMBL/GenBank/DDBJ whole genome shotgun (WGS) entry which is preliminary data.</text>
</comment>
<dbReference type="GO" id="GO:0046872">
    <property type="term" value="F:metal ion binding"/>
    <property type="evidence" value="ECO:0007669"/>
    <property type="project" value="UniProtKB-KW"/>
</dbReference>
<evidence type="ECO:0000256" key="2">
    <source>
        <dbReference type="ARBA" id="ARBA00023008"/>
    </source>
</evidence>
<dbReference type="PANTHER" id="PTHR12151:SF8">
    <property type="entry name" value="THIOREDOXIN DOMAIN-CONTAINING PROTEIN"/>
    <property type="match status" value="1"/>
</dbReference>
<protein>
    <submittedName>
        <fullName evidence="7">SCO family protein</fullName>
    </submittedName>
</protein>
<keyword evidence="5" id="KW-1133">Transmembrane helix</keyword>
<keyword evidence="2 3" id="KW-0186">Copper</keyword>
<dbReference type="Gene3D" id="3.40.30.10">
    <property type="entry name" value="Glutaredoxin"/>
    <property type="match status" value="1"/>
</dbReference>
<evidence type="ECO:0000256" key="5">
    <source>
        <dbReference type="SAM" id="Phobius"/>
    </source>
</evidence>
<evidence type="ECO:0000256" key="1">
    <source>
        <dbReference type="ARBA" id="ARBA00010996"/>
    </source>
</evidence>
<keyword evidence="3" id="KW-0479">Metal-binding</keyword>
<dbReference type="InterPro" id="IPR036249">
    <property type="entry name" value="Thioredoxin-like_sf"/>
</dbReference>
<evidence type="ECO:0000259" key="6">
    <source>
        <dbReference type="PROSITE" id="PS51352"/>
    </source>
</evidence>
<feature type="domain" description="Thioredoxin" evidence="6">
    <location>
        <begin position="43"/>
        <end position="205"/>
    </location>
</feature>
<feature type="binding site" evidence="3">
    <location>
        <position position="168"/>
    </location>
    <ligand>
        <name>Cu cation</name>
        <dbReference type="ChEBI" id="CHEBI:23378"/>
    </ligand>
</feature>
<accession>A0A7C2YW83</accession>
<dbReference type="SUPFAM" id="SSF52833">
    <property type="entry name" value="Thioredoxin-like"/>
    <property type="match status" value="1"/>
</dbReference>
<dbReference type="InterPro" id="IPR013766">
    <property type="entry name" value="Thioredoxin_domain"/>
</dbReference>
<keyword evidence="5" id="KW-0812">Transmembrane</keyword>
<dbReference type="AlphaFoldDB" id="A0A7C2YW83"/>
<keyword evidence="5" id="KW-0472">Membrane</keyword>
<feature type="disulfide bond" description="Redox-active" evidence="4">
    <location>
        <begin position="81"/>
        <end position="85"/>
    </location>
</feature>
<dbReference type="CDD" id="cd02968">
    <property type="entry name" value="SCO"/>
    <property type="match status" value="1"/>
</dbReference>
<comment type="similarity">
    <text evidence="1">Belongs to the SCO1/2 family.</text>
</comment>
<feature type="binding site" evidence="3">
    <location>
        <position position="85"/>
    </location>
    <ligand>
        <name>Cu cation</name>
        <dbReference type="ChEBI" id="CHEBI:23378"/>
    </ligand>
</feature>
<dbReference type="Pfam" id="PF02630">
    <property type="entry name" value="SCO1-SenC"/>
    <property type="match status" value="1"/>
</dbReference>
<reference evidence="7" key="1">
    <citation type="journal article" date="2020" name="mSystems">
        <title>Genome- and Community-Level Interaction Insights into Carbon Utilization and Element Cycling Functions of Hydrothermarchaeota in Hydrothermal Sediment.</title>
        <authorList>
            <person name="Zhou Z."/>
            <person name="Liu Y."/>
            <person name="Xu W."/>
            <person name="Pan J."/>
            <person name="Luo Z.H."/>
            <person name="Li M."/>
        </authorList>
    </citation>
    <scope>NUCLEOTIDE SEQUENCE [LARGE SCALE GENOMIC DNA]</scope>
    <source>
        <strain evidence="7">SpSt-132</strain>
    </source>
</reference>
<evidence type="ECO:0000256" key="4">
    <source>
        <dbReference type="PIRSR" id="PIRSR603782-2"/>
    </source>
</evidence>